<reference evidence="2 3" key="1">
    <citation type="submission" date="2024-04" db="EMBL/GenBank/DDBJ databases">
        <authorList>
            <person name="Abashina T."/>
            <person name="Shaikin A."/>
        </authorList>
    </citation>
    <scope>NUCLEOTIDE SEQUENCE [LARGE SCALE GENOMIC DNA]</scope>
    <source>
        <strain evidence="2 3">AAFK</strain>
    </source>
</reference>
<gene>
    <name evidence="2" type="ORF">WOB96_01755</name>
</gene>
<sequence>MLPVFNYTGNGQLSLAEETMMQVKREVLEIKDRKLTIDLPESFVNHRVEVLVVTLDDAEPARRHRRPPPQFAGKVRETGDVMSSVPAADWGLAE</sequence>
<comment type="caution">
    <text evidence="2">The sequence shown here is derived from an EMBL/GenBank/DDBJ whole genome shotgun (WGS) entry which is preliminary data.</text>
</comment>
<organism evidence="2 3">
    <name type="scientific">Thermithiobacillus plumbiphilus</name>
    <dbReference type="NCBI Taxonomy" id="1729899"/>
    <lineage>
        <taxon>Bacteria</taxon>
        <taxon>Pseudomonadati</taxon>
        <taxon>Pseudomonadota</taxon>
        <taxon>Acidithiobacillia</taxon>
        <taxon>Acidithiobacillales</taxon>
        <taxon>Thermithiobacillaceae</taxon>
        <taxon>Thermithiobacillus</taxon>
    </lineage>
</organism>
<proteinExistence type="predicted"/>
<dbReference type="EMBL" id="JBBPCO010000001">
    <property type="protein sequence ID" value="MEK8088480.1"/>
    <property type="molecule type" value="Genomic_DNA"/>
</dbReference>
<dbReference type="Proteomes" id="UP001446205">
    <property type="component" value="Unassembled WGS sequence"/>
</dbReference>
<evidence type="ECO:0000313" key="2">
    <source>
        <dbReference type="EMBL" id="MEK8088480.1"/>
    </source>
</evidence>
<accession>A0ABU9D4J6</accession>
<protein>
    <submittedName>
        <fullName evidence="2">Uncharacterized protein</fullName>
    </submittedName>
</protein>
<feature type="region of interest" description="Disordered" evidence="1">
    <location>
        <begin position="59"/>
        <end position="94"/>
    </location>
</feature>
<keyword evidence="3" id="KW-1185">Reference proteome</keyword>
<dbReference type="RefSeq" id="WP_341369542.1">
    <property type="nucleotide sequence ID" value="NZ_JBBPCO010000001.1"/>
</dbReference>
<name>A0ABU9D4J6_9PROT</name>
<evidence type="ECO:0000256" key="1">
    <source>
        <dbReference type="SAM" id="MobiDB-lite"/>
    </source>
</evidence>
<evidence type="ECO:0000313" key="3">
    <source>
        <dbReference type="Proteomes" id="UP001446205"/>
    </source>
</evidence>